<keyword evidence="3" id="KW-1185">Reference proteome</keyword>
<dbReference type="InParanoid" id="A0A5F5PLC6"/>
<evidence type="ECO:0008006" key="4">
    <source>
        <dbReference type="Google" id="ProtNLM"/>
    </source>
</evidence>
<dbReference type="AlphaFoldDB" id="A0A5F5PLC6"/>
<feature type="chain" id="PRO_5040293717" description="Ig-like domain-containing protein" evidence="1">
    <location>
        <begin position="20"/>
        <end position="58"/>
    </location>
</feature>
<proteinExistence type="predicted"/>
<accession>A0A5F5PLC6</accession>
<evidence type="ECO:0000313" key="2">
    <source>
        <dbReference type="Ensembl" id="ENSECAP00000048669.2"/>
    </source>
</evidence>
<feature type="signal peptide" evidence="1">
    <location>
        <begin position="1"/>
        <end position="19"/>
    </location>
</feature>
<evidence type="ECO:0000256" key="1">
    <source>
        <dbReference type="SAM" id="SignalP"/>
    </source>
</evidence>
<reference evidence="2" key="3">
    <citation type="submission" date="2025-09" db="UniProtKB">
        <authorList>
            <consortium name="Ensembl"/>
        </authorList>
    </citation>
    <scope>IDENTIFICATION</scope>
    <source>
        <strain evidence="2">Thoroughbred</strain>
    </source>
</reference>
<keyword evidence="1" id="KW-0732">Signal</keyword>
<reference evidence="2" key="2">
    <citation type="submission" date="2025-08" db="UniProtKB">
        <authorList>
            <consortium name="Ensembl"/>
        </authorList>
    </citation>
    <scope>IDENTIFICATION</scope>
    <source>
        <strain evidence="2">Thoroughbred</strain>
    </source>
</reference>
<protein>
    <recommendedName>
        <fullName evidence="4">Ig-like domain-containing protein</fullName>
    </recommendedName>
</protein>
<sequence>MAWTPFLLVLLSHCTGSLSQPVLTELLSLSASPRTSARLSCTLRSDINVGSKNTFWYQ</sequence>
<reference evidence="2 3" key="1">
    <citation type="journal article" date="2009" name="Science">
        <title>Genome sequence, comparative analysis, and population genetics of the domestic horse.</title>
        <authorList>
            <consortium name="Broad Institute Genome Sequencing Platform"/>
            <consortium name="Broad Institute Whole Genome Assembly Team"/>
            <person name="Wade C.M."/>
            <person name="Giulotto E."/>
            <person name="Sigurdsson S."/>
            <person name="Zoli M."/>
            <person name="Gnerre S."/>
            <person name="Imsland F."/>
            <person name="Lear T.L."/>
            <person name="Adelson D.L."/>
            <person name="Bailey E."/>
            <person name="Bellone R.R."/>
            <person name="Bloecker H."/>
            <person name="Distl O."/>
            <person name="Edgar R.C."/>
            <person name="Garber M."/>
            <person name="Leeb T."/>
            <person name="Mauceli E."/>
            <person name="MacLeod J.N."/>
            <person name="Penedo M.C.T."/>
            <person name="Raison J.M."/>
            <person name="Sharpe T."/>
            <person name="Vogel J."/>
            <person name="Andersson L."/>
            <person name="Antczak D.F."/>
            <person name="Biagi T."/>
            <person name="Binns M.M."/>
            <person name="Chowdhary B.P."/>
            <person name="Coleman S.J."/>
            <person name="Della Valle G."/>
            <person name="Fryc S."/>
            <person name="Guerin G."/>
            <person name="Hasegawa T."/>
            <person name="Hill E.W."/>
            <person name="Jurka J."/>
            <person name="Kiialainen A."/>
            <person name="Lindgren G."/>
            <person name="Liu J."/>
            <person name="Magnani E."/>
            <person name="Mickelson J.R."/>
            <person name="Murray J."/>
            <person name="Nergadze S.G."/>
            <person name="Onofrio R."/>
            <person name="Pedroni S."/>
            <person name="Piras M.F."/>
            <person name="Raudsepp T."/>
            <person name="Rocchi M."/>
            <person name="Roeed K.H."/>
            <person name="Ryder O.A."/>
            <person name="Searle S."/>
            <person name="Skow L."/>
            <person name="Swinburne J.E."/>
            <person name="Syvaenen A.C."/>
            <person name="Tozaki T."/>
            <person name="Valberg S.J."/>
            <person name="Vaudin M."/>
            <person name="White J.R."/>
            <person name="Zody M.C."/>
            <person name="Lander E.S."/>
            <person name="Lindblad-Toh K."/>
        </authorList>
    </citation>
    <scope>NUCLEOTIDE SEQUENCE [LARGE SCALE GENOMIC DNA]</scope>
    <source>
        <strain evidence="2 3">Thoroughbred</strain>
    </source>
</reference>
<evidence type="ECO:0000313" key="3">
    <source>
        <dbReference type="Proteomes" id="UP000002281"/>
    </source>
</evidence>
<name>A0A5F5PLC6_HORSE</name>
<dbReference type="PaxDb" id="9796-ENSECAP00000048669"/>
<dbReference type="Bgee" id="ENSECAG00000041501">
    <property type="expression patterns" value="Expressed in leukocyte and 9 other cell types or tissues"/>
</dbReference>
<organism evidence="2 3">
    <name type="scientific">Equus caballus</name>
    <name type="common">Horse</name>
    <dbReference type="NCBI Taxonomy" id="9796"/>
    <lineage>
        <taxon>Eukaryota</taxon>
        <taxon>Metazoa</taxon>
        <taxon>Chordata</taxon>
        <taxon>Craniata</taxon>
        <taxon>Vertebrata</taxon>
        <taxon>Euteleostomi</taxon>
        <taxon>Mammalia</taxon>
        <taxon>Eutheria</taxon>
        <taxon>Laurasiatheria</taxon>
        <taxon>Perissodactyla</taxon>
        <taxon>Equidae</taxon>
        <taxon>Equus</taxon>
    </lineage>
</organism>
<dbReference type="Ensembl" id="ENSECAT00000073338.2">
    <property type="protein sequence ID" value="ENSECAP00000048669.2"/>
    <property type="gene ID" value="ENSECAG00000041501.2"/>
</dbReference>
<dbReference type="Proteomes" id="UP000002281">
    <property type="component" value="Chromosome 8"/>
</dbReference>